<dbReference type="SUPFAM" id="SSF56784">
    <property type="entry name" value="HAD-like"/>
    <property type="match status" value="1"/>
</dbReference>
<keyword evidence="1" id="KW-0813">Transport</keyword>
<feature type="domain" description="FCP1 homology" evidence="3">
    <location>
        <begin position="204"/>
        <end position="372"/>
    </location>
</feature>
<evidence type="ECO:0000259" key="3">
    <source>
        <dbReference type="PROSITE" id="PS50969"/>
    </source>
</evidence>
<feature type="compositionally biased region" description="Low complexity" evidence="2">
    <location>
        <begin position="52"/>
        <end position="65"/>
    </location>
</feature>
<comment type="subunit">
    <text evidence="1">Component of the TIM23 complex.</text>
</comment>
<evidence type="ECO:0000256" key="2">
    <source>
        <dbReference type="SAM" id="MobiDB-lite"/>
    </source>
</evidence>
<keyword evidence="1" id="KW-0496">Mitochondrion</keyword>
<dbReference type="Gene3D" id="3.40.50.1000">
    <property type="entry name" value="HAD superfamily/HAD-like"/>
    <property type="match status" value="1"/>
</dbReference>
<comment type="function">
    <text evidence="1">Essential component of the TIM23 complex, a complex that mediates the translocation of transit peptide-containing proteins across the mitochondrial inner membrane.</text>
</comment>
<comment type="caution">
    <text evidence="4">The sequence shown here is derived from an EMBL/GenBank/DDBJ whole genome shotgun (WGS) entry which is preliminary data.</text>
</comment>
<dbReference type="PROSITE" id="PS50969">
    <property type="entry name" value="FCP1"/>
    <property type="match status" value="1"/>
</dbReference>
<dbReference type="InterPro" id="IPR004274">
    <property type="entry name" value="FCP1_dom"/>
</dbReference>
<dbReference type="InterPro" id="IPR050365">
    <property type="entry name" value="TIM50"/>
</dbReference>
<keyword evidence="1" id="KW-0653">Protein transport</keyword>
<dbReference type="EMBL" id="JAULSV010000002">
    <property type="protein sequence ID" value="KAK0651787.1"/>
    <property type="molecule type" value="Genomic_DNA"/>
</dbReference>
<feature type="compositionally biased region" description="Basic residues" evidence="2">
    <location>
        <begin position="12"/>
        <end position="21"/>
    </location>
</feature>
<dbReference type="SMART" id="SM00577">
    <property type="entry name" value="CPDc"/>
    <property type="match status" value="1"/>
</dbReference>
<feature type="region of interest" description="Disordered" evidence="2">
    <location>
        <begin position="1"/>
        <end position="76"/>
    </location>
</feature>
<feature type="region of interest" description="Disordered" evidence="2">
    <location>
        <begin position="127"/>
        <end position="183"/>
    </location>
</feature>
<dbReference type="InterPro" id="IPR023214">
    <property type="entry name" value="HAD_sf"/>
</dbReference>
<dbReference type="InterPro" id="IPR036412">
    <property type="entry name" value="HAD-like_sf"/>
</dbReference>
<evidence type="ECO:0000313" key="4">
    <source>
        <dbReference type="EMBL" id="KAK0651787.1"/>
    </source>
</evidence>
<comment type="similarity">
    <text evidence="1">Belongs to the TIM50 family.</text>
</comment>
<dbReference type="GO" id="GO:0005744">
    <property type="term" value="C:TIM23 mitochondrial import inner membrane translocase complex"/>
    <property type="evidence" value="ECO:0007669"/>
    <property type="project" value="UniProtKB-UniRule"/>
</dbReference>
<name>A0AA40CV79_9PEZI</name>
<organism evidence="4 5">
    <name type="scientific">Cercophora newfieldiana</name>
    <dbReference type="NCBI Taxonomy" id="92897"/>
    <lineage>
        <taxon>Eukaryota</taxon>
        <taxon>Fungi</taxon>
        <taxon>Dikarya</taxon>
        <taxon>Ascomycota</taxon>
        <taxon>Pezizomycotina</taxon>
        <taxon>Sordariomycetes</taxon>
        <taxon>Sordariomycetidae</taxon>
        <taxon>Sordariales</taxon>
        <taxon>Lasiosphaeriaceae</taxon>
        <taxon>Cercophora</taxon>
    </lineage>
</organism>
<keyword evidence="1" id="KW-0811">Translocation</keyword>
<evidence type="ECO:0000313" key="5">
    <source>
        <dbReference type="Proteomes" id="UP001174936"/>
    </source>
</evidence>
<dbReference type="PANTHER" id="PTHR12210">
    <property type="entry name" value="DULLARD PROTEIN PHOSPHATASE"/>
    <property type="match status" value="1"/>
</dbReference>
<dbReference type="Proteomes" id="UP001174936">
    <property type="component" value="Unassembled WGS sequence"/>
</dbReference>
<accession>A0AA40CV79</accession>
<proteinExistence type="inferred from homology"/>
<gene>
    <name evidence="4" type="ORF">B0T16DRAFT_86966</name>
</gene>
<protein>
    <recommendedName>
        <fullName evidence="1">Mitochondrial import inner membrane translocase subunit TIM50</fullName>
    </recommendedName>
</protein>
<feature type="compositionally biased region" description="Polar residues" evidence="2">
    <location>
        <begin position="159"/>
        <end position="168"/>
    </location>
</feature>
<dbReference type="Pfam" id="PF03031">
    <property type="entry name" value="NIF"/>
    <property type="match status" value="1"/>
</dbReference>
<comment type="subcellular location">
    <subcellularLocation>
        <location evidence="1">Mitochondrion inner membrane</location>
        <topology evidence="1">Single-pass membrane protein</topology>
    </subcellularLocation>
</comment>
<keyword evidence="1" id="KW-0809">Transit peptide</keyword>
<evidence type="ECO:0000256" key="1">
    <source>
        <dbReference type="RuleBase" id="RU365079"/>
    </source>
</evidence>
<sequence length="402" mass="43607">MTQPNSEQGQSRRSRNRKNRSNRAGNSQPPAEPSSSALVPTAPSFNPPAEWGQVQSHPQQQFPPQGFGGNGFLPPVQGKEAPLQAGILPFTLDGGRGYSQPFPGALPMGYFTSNSIISVPYLNPSQEYGDGSTSAPTPTPAPAKHVQPMTKKGKKALCKSQSQAQPASMTKRDPITAPSAASGGIPDPTPAYLLRASFLAQTVPEPRAILVVIDLNGTLLHRPSSQKAPSNFVARPHACQFLTYCIDTFHVVIWSSARPFNVEKMCRRLLTPDQQSRVIATWGRDHLGLSPTDYNQRVQCYKRLTTLWEDPVVAASHPDGGQWNQGNTVLIDDSTEKARSEPYNAITLPEFVGDMHETPEVLPLVHDYLNTLAVQADISTYIRTHPFNTDTAVLTQGAAPSG</sequence>
<keyword evidence="5" id="KW-1185">Reference proteome</keyword>
<reference evidence="4" key="1">
    <citation type="submission" date="2023-06" db="EMBL/GenBank/DDBJ databases">
        <title>Genome-scale phylogeny and comparative genomics of the fungal order Sordariales.</title>
        <authorList>
            <consortium name="Lawrence Berkeley National Laboratory"/>
            <person name="Hensen N."/>
            <person name="Bonometti L."/>
            <person name="Westerberg I."/>
            <person name="Brannstrom I.O."/>
            <person name="Guillou S."/>
            <person name="Cros-Aarteil S."/>
            <person name="Calhoun S."/>
            <person name="Haridas S."/>
            <person name="Kuo A."/>
            <person name="Mondo S."/>
            <person name="Pangilinan J."/>
            <person name="Riley R."/>
            <person name="Labutti K."/>
            <person name="Andreopoulos B."/>
            <person name="Lipzen A."/>
            <person name="Chen C."/>
            <person name="Yanf M."/>
            <person name="Daum C."/>
            <person name="Ng V."/>
            <person name="Clum A."/>
            <person name="Steindorff A."/>
            <person name="Ohm R."/>
            <person name="Martin F."/>
            <person name="Silar P."/>
            <person name="Natvig D."/>
            <person name="Lalanne C."/>
            <person name="Gautier V."/>
            <person name="Ament-Velasquez S.L."/>
            <person name="Kruys A."/>
            <person name="Hutchinson M.I."/>
            <person name="Powell A.J."/>
            <person name="Barry K."/>
            <person name="Miller A.N."/>
            <person name="Grigoriev I.V."/>
            <person name="Debuchy R."/>
            <person name="Gladieux P."/>
            <person name="Thoren M.H."/>
            <person name="Johannesson H."/>
        </authorList>
    </citation>
    <scope>NUCLEOTIDE SEQUENCE</scope>
    <source>
        <strain evidence="4">SMH2532-1</strain>
    </source>
</reference>
<dbReference type="AlphaFoldDB" id="A0AA40CV79"/>
<dbReference type="GO" id="GO:0015031">
    <property type="term" value="P:protein transport"/>
    <property type="evidence" value="ECO:0007669"/>
    <property type="project" value="UniProtKB-KW"/>
</dbReference>